<dbReference type="Proteomes" id="UP000024635">
    <property type="component" value="Unassembled WGS sequence"/>
</dbReference>
<feature type="region of interest" description="Disordered" evidence="1">
    <location>
        <begin position="85"/>
        <end position="151"/>
    </location>
</feature>
<feature type="region of interest" description="Disordered" evidence="1">
    <location>
        <begin position="549"/>
        <end position="568"/>
    </location>
</feature>
<dbReference type="OrthoDB" id="5873696at2759"/>
<dbReference type="STRING" id="53326.A0A016UJN9"/>
<proteinExistence type="predicted"/>
<evidence type="ECO:0000256" key="1">
    <source>
        <dbReference type="SAM" id="MobiDB-lite"/>
    </source>
</evidence>
<evidence type="ECO:0000313" key="2">
    <source>
        <dbReference type="EMBL" id="EYC15425.1"/>
    </source>
</evidence>
<evidence type="ECO:0000313" key="3">
    <source>
        <dbReference type="Proteomes" id="UP000024635"/>
    </source>
</evidence>
<protein>
    <submittedName>
        <fullName evidence="2">Uncharacterized protein</fullName>
    </submittedName>
</protein>
<comment type="caution">
    <text evidence="2">The sequence shown here is derived from an EMBL/GenBank/DDBJ whole genome shotgun (WGS) entry which is preliminary data.</text>
</comment>
<reference evidence="3" key="1">
    <citation type="journal article" date="2015" name="Nat. Genet.">
        <title>The genome and transcriptome of the zoonotic hookworm Ancylostoma ceylanicum identify infection-specific gene families.</title>
        <authorList>
            <person name="Schwarz E.M."/>
            <person name="Hu Y."/>
            <person name="Antoshechkin I."/>
            <person name="Miller M.M."/>
            <person name="Sternberg P.W."/>
            <person name="Aroian R.V."/>
        </authorList>
    </citation>
    <scope>NUCLEOTIDE SEQUENCE</scope>
    <source>
        <strain evidence="3">HY135</strain>
    </source>
</reference>
<feature type="compositionally biased region" description="Acidic residues" evidence="1">
    <location>
        <begin position="30"/>
        <end position="39"/>
    </location>
</feature>
<feature type="compositionally biased region" description="Basic and acidic residues" evidence="1">
    <location>
        <begin position="377"/>
        <end position="391"/>
    </location>
</feature>
<feature type="compositionally biased region" description="Low complexity" evidence="1">
    <location>
        <begin position="267"/>
        <end position="276"/>
    </location>
</feature>
<sequence>MYSPRSDGACQEELVLPERPMSAMLHESSGSEESDEDSDAEFLVHPILRSLIKSRSAYTMPKDLPRLKTSKTVFEINISKMWESTTDDEAPVANFTPDLDTKWPEPDELDPPSPRRTQLPPPSHHRKSSCWSSPPNIYIDEQSIPPSPISQSECWSAPECLNNCDDDSGGEEEEAADDGLPRACSCCEIDAGSRESTAYSGSYPLIDTAHQAPAASTTRPPLPAAAGSRPNHLSSRPFQAHLPCSTQLKSLLERYRFLPSLCSIRVPSSSDTSAASPSPPRPLSPVLGKPPTRAARISGSRSMQLRPRPEFSTFVDNSTSDDDSPQQDPWPQQEVWPEEDVMRRSLRTGWTANDTVVNVPRSHSSQMSASFGTIPPQDHHHHEQRITESRSMHTQLRFPARELESCSRPHLDEIERRDLITRSAWIDRGSTVHLQDQTEGQKAGAGDRCESQSCFRTEPAAFDHMRRSYTTEELKKERRRLPKRPDVEPFPNEMASSVSLHGHSLCEHPEVRASREDAPVRGGEVRYYPPMQPPRDLGPLPIVGETRHRSATDDYEPPTPLTVNPSPILTGRRLPLLPVSLRYQTMSLPHQSVPKPQEGHTLCFIDA</sequence>
<name>A0A016UJN9_9BILA</name>
<feature type="region of interest" description="Disordered" evidence="1">
    <location>
        <begin position="211"/>
        <end position="238"/>
    </location>
</feature>
<feature type="compositionally biased region" description="Pro residues" evidence="1">
    <location>
        <begin position="111"/>
        <end position="122"/>
    </location>
</feature>
<gene>
    <name evidence="2" type="primary">Acey_s0037.g3513</name>
    <name evidence="2" type="ORF">Y032_0037g3513</name>
</gene>
<accession>A0A016UJN9</accession>
<dbReference type="EMBL" id="JARK01001373">
    <property type="protein sequence ID" value="EYC15425.1"/>
    <property type="molecule type" value="Genomic_DNA"/>
</dbReference>
<organism evidence="2 3">
    <name type="scientific">Ancylostoma ceylanicum</name>
    <dbReference type="NCBI Taxonomy" id="53326"/>
    <lineage>
        <taxon>Eukaryota</taxon>
        <taxon>Metazoa</taxon>
        <taxon>Ecdysozoa</taxon>
        <taxon>Nematoda</taxon>
        <taxon>Chromadorea</taxon>
        <taxon>Rhabditida</taxon>
        <taxon>Rhabditina</taxon>
        <taxon>Rhabditomorpha</taxon>
        <taxon>Strongyloidea</taxon>
        <taxon>Ancylostomatidae</taxon>
        <taxon>Ancylostomatinae</taxon>
        <taxon>Ancylostoma</taxon>
    </lineage>
</organism>
<feature type="region of interest" description="Disordered" evidence="1">
    <location>
        <begin position="1"/>
        <end position="39"/>
    </location>
</feature>
<keyword evidence="3" id="KW-1185">Reference proteome</keyword>
<feature type="region of interest" description="Disordered" evidence="1">
    <location>
        <begin position="373"/>
        <end position="392"/>
    </location>
</feature>
<feature type="region of interest" description="Disordered" evidence="1">
    <location>
        <begin position="267"/>
        <end position="337"/>
    </location>
</feature>
<feature type="region of interest" description="Disordered" evidence="1">
    <location>
        <begin position="471"/>
        <end position="490"/>
    </location>
</feature>
<dbReference type="AlphaFoldDB" id="A0A016UJN9"/>